<dbReference type="OMA" id="NASISEC"/>
<comment type="similarity">
    <text evidence="1">Belongs to the plant LTP family.</text>
</comment>
<dbReference type="Proteomes" id="UP000036987">
    <property type="component" value="Unassembled WGS sequence"/>
</dbReference>
<accession>A0A0K9PMI8</accession>
<dbReference type="CDD" id="cd00010">
    <property type="entry name" value="AAI_LTSS"/>
    <property type="match status" value="1"/>
</dbReference>
<dbReference type="Pfam" id="PF14368">
    <property type="entry name" value="LTP_2"/>
    <property type="match status" value="1"/>
</dbReference>
<gene>
    <name evidence="7" type="ORF">ZOSMA_1G01320</name>
</gene>
<feature type="signal peptide" evidence="5">
    <location>
        <begin position="1"/>
        <end position="21"/>
    </location>
</feature>
<keyword evidence="4" id="KW-0325">Glycoprotein</keyword>
<evidence type="ECO:0000256" key="5">
    <source>
        <dbReference type="SAM" id="SignalP"/>
    </source>
</evidence>
<name>A0A0K9PMI8_ZOSMR</name>
<keyword evidence="8" id="KW-1185">Reference proteome</keyword>
<feature type="domain" description="Bifunctional inhibitor/plant lipid transfer protein/seed storage helical" evidence="6">
    <location>
        <begin position="30"/>
        <end position="112"/>
    </location>
</feature>
<evidence type="ECO:0000256" key="4">
    <source>
        <dbReference type="ARBA" id="ARBA00023180"/>
    </source>
</evidence>
<dbReference type="SMART" id="SM00499">
    <property type="entry name" value="AAI"/>
    <property type="match status" value="1"/>
</dbReference>
<proteinExistence type="inferred from homology"/>
<dbReference type="SUPFAM" id="SSF47699">
    <property type="entry name" value="Bifunctional inhibitor/lipid-transfer protein/seed storage 2S albumin"/>
    <property type="match status" value="1"/>
</dbReference>
<dbReference type="PANTHER" id="PTHR33044">
    <property type="entry name" value="BIFUNCTIONAL INHIBITOR/LIPID-TRANSFER PROTEIN/SEED STORAGE 2S ALBUMIN SUPERFAMILY PROTEIN-RELATED"/>
    <property type="match status" value="1"/>
</dbReference>
<keyword evidence="3" id="KW-1015">Disulfide bond</keyword>
<evidence type="ECO:0000256" key="3">
    <source>
        <dbReference type="ARBA" id="ARBA00023157"/>
    </source>
</evidence>
<evidence type="ECO:0000313" key="7">
    <source>
        <dbReference type="EMBL" id="KMZ70159.1"/>
    </source>
</evidence>
<organism evidence="7 8">
    <name type="scientific">Zostera marina</name>
    <name type="common">Eelgrass</name>
    <dbReference type="NCBI Taxonomy" id="29655"/>
    <lineage>
        <taxon>Eukaryota</taxon>
        <taxon>Viridiplantae</taxon>
        <taxon>Streptophyta</taxon>
        <taxon>Embryophyta</taxon>
        <taxon>Tracheophyta</taxon>
        <taxon>Spermatophyta</taxon>
        <taxon>Magnoliopsida</taxon>
        <taxon>Liliopsida</taxon>
        <taxon>Zosteraceae</taxon>
        <taxon>Zostera</taxon>
    </lineage>
</organism>
<evidence type="ECO:0000313" key="8">
    <source>
        <dbReference type="Proteomes" id="UP000036987"/>
    </source>
</evidence>
<evidence type="ECO:0000256" key="2">
    <source>
        <dbReference type="ARBA" id="ARBA00022729"/>
    </source>
</evidence>
<dbReference type="InterPro" id="IPR043325">
    <property type="entry name" value="LTSS"/>
</dbReference>
<dbReference type="OrthoDB" id="1882492at2759"/>
<dbReference type="EMBL" id="LFYR01000729">
    <property type="protein sequence ID" value="KMZ70159.1"/>
    <property type="molecule type" value="Genomic_DNA"/>
</dbReference>
<dbReference type="AlphaFoldDB" id="A0A0K9PMI8"/>
<dbReference type="InterPro" id="IPR016140">
    <property type="entry name" value="Bifunc_inhib/LTP/seed_store"/>
</dbReference>
<keyword evidence="2 5" id="KW-0732">Signal</keyword>
<comment type="caution">
    <text evidence="7">The sequence shown here is derived from an EMBL/GenBank/DDBJ whole genome shotgun (WGS) entry which is preliminary data.</text>
</comment>
<protein>
    <submittedName>
        <fullName evidence="7">Non-specific lipid transfer protein GPI-anchored</fullName>
    </submittedName>
</protein>
<sequence>MDSTSMLLILFLFSSLSSSLAVGISLSDKCNKYMAELPDCLSYSTGKVDKPPASCCGPVSEIAKKDIVCLCYIVQQAHNGTSQAVIDMGLKFDRLVNLPTVCKLRNADPKKCPKLLGISANSPDYAIFNGTGSGNEAKPATHTITATSTAGTSMKVAAAASAAIGYAILKSLVDVI</sequence>
<reference evidence="8" key="1">
    <citation type="journal article" date="2016" name="Nature">
        <title>The genome of the seagrass Zostera marina reveals angiosperm adaptation to the sea.</title>
        <authorList>
            <person name="Olsen J.L."/>
            <person name="Rouze P."/>
            <person name="Verhelst B."/>
            <person name="Lin Y.-C."/>
            <person name="Bayer T."/>
            <person name="Collen J."/>
            <person name="Dattolo E."/>
            <person name="De Paoli E."/>
            <person name="Dittami S."/>
            <person name="Maumus F."/>
            <person name="Michel G."/>
            <person name="Kersting A."/>
            <person name="Lauritano C."/>
            <person name="Lohaus R."/>
            <person name="Toepel M."/>
            <person name="Tonon T."/>
            <person name="Vanneste K."/>
            <person name="Amirebrahimi M."/>
            <person name="Brakel J."/>
            <person name="Bostroem C."/>
            <person name="Chovatia M."/>
            <person name="Grimwood J."/>
            <person name="Jenkins J.W."/>
            <person name="Jueterbock A."/>
            <person name="Mraz A."/>
            <person name="Stam W.T."/>
            <person name="Tice H."/>
            <person name="Bornberg-Bauer E."/>
            <person name="Green P.J."/>
            <person name="Pearson G.A."/>
            <person name="Procaccini G."/>
            <person name="Duarte C.M."/>
            <person name="Schmutz J."/>
            <person name="Reusch T.B.H."/>
            <person name="Van de Peer Y."/>
        </authorList>
    </citation>
    <scope>NUCLEOTIDE SEQUENCE [LARGE SCALE GENOMIC DNA]</scope>
    <source>
        <strain evidence="8">cv. Finnish</strain>
    </source>
</reference>
<evidence type="ECO:0000256" key="1">
    <source>
        <dbReference type="ARBA" id="ARBA00009748"/>
    </source>
</evidence>
<dbReference type="InterPro" id="IPR036312">
    <property type="entry name" value="Bifun_inhib/LTP/seed_sf"/>
</dbReference>
<dbReference type="Gene3D" id="1.10.110.10">
    <property type="entry name" value="Plant lipid-transfer and hydrophobic proteins"/>
    <property type="match status" value="1"/>
</dbReference>
<evidence type="ECO:0000259" key="6">
    <source>
        <dbReference type="SMART" id="SM00499"/>
    </source>
</evidence>
<feature type="chain" id="PRO_5005527888" evidence="5">
    <location>
        <begin position="22"/>
        <end position="176"/>
    </location>
</feature>